<gene>
    <name evidence="1" type="ordered locus">NRI_0023</name>
</gene>
<organism evidence="1 2">
    <name type="scientific">Neorickettsia risticii (strain Illinois)</name>
    <dbReference type="NCBI Taxonomy" id="434131"/>
    <lineage>
        <taxon>Bacteria</taxon>
        <taxon>Pseudomonadati</taxon>
        <taxon>Pseudomonadota</taxon>
        <taxon>Alphaproteobacteria</taxon>
        <taxon>Rickettsiales</taxon>
        <taxon>Anaplasmataceae</taxon>
        <taxon>Neorickettsia</taxon>
    </lineage>
</organism>
<dbReference type="EMBL" id="CP001431">
    <property type="protein sequence ID" value="ACT69022.1"/>
    <property type="molecule type" value="Genomic_DNA"/>
</dbReference>
<dbReference type="HOGENOM" id="CLU_2356840_0_0_5"/>
<sequence length="96" mass="10568">MSTGNTAPGTLPEGRINCKKVWYRKKSLTYECLKGIKRYSANMWISPMSQVQESAAPRGNLLKNILNLSGRNGTNRGIPLKDVSNAGKHCIEGHPI</sequence>
<dbReference type="KEGG" id="nri:NRI_0023"/>
<proteinExistence type="predicted"/>
<reference evidence="1 2" key="1">
    <citation type="journal article" date="2009" name="Nucleic Acids Res.">
        <title>Analysis of complete genome sequence of Neorickettsia risticii: causative agent of Potomac horse fever.</title>
        <authorList>
            <person name="Lin M."/>
            <person name="Zhang C."/>
            <person name="Gibson K."/>
            <person name="Rikihisa Y."/>
        </authorList>
    </citation>
    <scope>NUCLEOTIDE SEQUENCE [LARGE SCALE GENOMIC DNA]</scope>
    <source>
        <strain evidence="1 2">Illinois</strain>
    </source>
</reference>
<protein>
    <submittedName>
        <fullName evidence="1">Uncharacterized protein</fullName>
    </submittedName>
</protein>
<evidence type="ECO:0000313" key="1">
    <source>
        <dbReference type="EMBL" id="ACT69022.1"/>
    </source>
</evidence>
<dbReference type="Proteomes" id="UP000001627">
    <property type="component" value="Chromosome"/>
</dbReference>
<evidence type="ECO:0000313" key="2">
    <source>
        <dbReference type="Proteomes" id="UP000001627"/>
    </source>
</evidence>
<dbReference type="AlphaFoldDB" id="C6V3Q5"/>
<keyword evidence="2" id="KW-1185">Reference proteome</keyword>
<name>C6V3Q5_NEORI</name>
<accession>C6V3Q5</accession>